<dbReference type="InterPro" id="IPR004364">
    <property type="entry name" value="Aa-tRNA-synt_II"/>
</dbReference>
<dbReference type="STRING" id="5539.A0A3E2HIP3"/>
<comment type="caution">
    <text evidence="7">The sequence shown here is derived from an EMBL/GenBank/DDBJ whole genome shotgun (WGS) entry which is preliminary data.</text>
</comment>
<dbReference type="Pfam" id="PF01336">
    <property type="entry name" value="tRNA_anti-codon"/>
    <property type="match status" value="1"/>
</dbReference>
<dbReference type="InterPro" id="IPR006195">
    <property type="entry name" value="aa-tRNA-synth_II"/>
</dbReference>
<dbReference type="Proteomes" id="UP000258309">
    <property type="component" value="Unassembled WGS sequence"/>
</dbReference>
<dbReference type="GO" id="GO:0005524">
    <property type="term" value="F:ATP binding"/>
    <property type="evidence" value="ECO:0007669"/>
    <property type="project" value="UniProtKB-KW"/>
</dbReference>
<accession>A0A3E2HIP3</accession>
<keyword evidence="2" id="KW-0547">Nucleotide-binding</keyword>
<evidence type="ECO:0000259" key="6">
    <source>
        <dbReference type="PROSITE" id="PS50862"/>
    </source>
</evidence>
<dbReference type="CDD" id="cd04322">
    <property type="entry name" value="LysRS_N"/>
    <property type="match status" value="1"/>
</dbReference>
<evidence type="ECO:0000256" key="4">
    <source>
        <dbReference type="ARBA" id="ARBA00023146"/>
    </source>
</evidence>
<gene>
    <name evidence="7" type="ORF">B7463_g3092</name>
</gene>
<feature type="non-terminal residue" evidence="7">
    <location>
        <position position="1"/>
    </location>
</feature>
<evidence type="ECO:0000256" key="5">
    <source>
        <dbReference type="ARBA" id="ARBA00030563"/>
    </source>
</evidence>
<proteinExistence type="predicted"/>
<sequence length="663" mass="75066">MTADFNWEASGYRTVENYEKLLKGFIIDKPCEVDVELELKFLWLGEVPSSAEFRAEDPCERLRQFRFFGFNLYSYGCALVIAIGVPRICADIPPATKLAYVRFYKTAGLVAGTVPKGSRTIISSVSSKRSKASDNGDLDAQDDRERRIQELKDSGTLEYPRIKKSQDFGYKEMTCRGFTERYTDLKPAMMLKEDNVVLRGRIHSVRLSGSKLVFLDLVQDGERVQAVFDLKRLQMFSNVTPQQFRRFYRIFRRGDIISVLGAPYRTPRGELSITVSELPRLLTPSLMDIPAKLEHSETRVRNRHVDLLVNTKAADTLRLRSSITQYIRDFLLKDSFLEVQTPIIADKAGGAVARPFTTSATEFPEKELALRIAPELWLKRLILGGFDRVFEIGPAFRNEGLDATHNPEFMTCEFYKSFTDLEELMSITEQMISGLASHVKSLQEGRLKSLPEMDVTLYEPQFKRIEFIPEIEAELGQALPDLSKPDASNQLINIFTKHSIALPSPPTLPRLLDKLCSIYIEPNCTTPTFIIHHPSCMSPLSKSFICPKTSQSISARAELFISNREVANMYEEENSPFAQREKFIEQGKYKDEENQANVDQSYVEALEWGLPPTGGWGAGIERLVMLMSGQEKISDVLSFGNLRHVVGIGSGVKRKENGEETEP</sequence>
<dbReference type="PROSITE" id="PS50862">
    <property type="entry name" value="AA_TRNA_LIGASE_II"/>
    <property type="match status" value="1"/>
</dbReference>
<dbReference type="SUPFAM" id="SSF55681">
    <property type="entry name" value="Class II aaRS and biotin synthetases"/>
    <property type="match status" value="1"/>
</dbReference>
<keyword evidence="4" id="KW-0030">Aminoacyl-tRNA synthetase</keyword>
<dbReference type="Gene3D" id="2.40.50.140">
    <property type="entry name" value="Nucleic acid-binding proteins"/>
    <property type="match status" value="1"/>
</dbReference>
<evidence type="ECO:0000313" key="8">
    <source>
        <dbReference type="Proteomes" id="UP000258309"/>
    </source>
</evidence>
<feature type="non-terminal residue" evidence="7">
    <location>
        <position position="663"/>
    </location>
</feature>
<dbReference type="InterPro" id="IPR004365">
    <property type="entry name" value="NA-bd_OB_tRNA"/>
</dbReference>
<dbReference type="OMA" id="MKWGMPP"/>
<keyword evidence="1" id="KW-0436">Ligase</keyword>
<dbReference type="SUPFAM" id="SSF50249">
    <property type="entry name" value="Nucleic acid-binding proteins"/>
    <property type="match status" value="1"/>
</dbReference>
<dbReference type="Pfam" id="PF00152">
    <property type="entry name" value="tRNA-synt_2"/>
    <property type="match status" value="1"/>
</dbReference>
<name>A0A3E2HIP3_SCYLI</name>
<evidence type="ECO:0000256" key="3">
    <source>
        <dbReference type="ARBA" id="ARBA00022840"/>
    </source>
</evidence>
<dbReference type="InterPro" id="IPR012340">
    <property type="entry name" value="NA-bd_OB-fold"/>
</dbReference>
<dbReference type="GO" id="GO:0000049">
    <property type="term" value="F:tRNA binding"/>
    <property type="evidence" value="ECO:0007669"/>
    <property type="project" value="TreeGrafter"/>
</dbReference>
<organism evidence="7 8">
    <name type="scientific">Scytalidium lignicola</name>
    <name type="common">Hyphomycete</name>
    <dbReference type="NCBI Taxonomy" id="5539"/>
    <lineage>
        <taxon>Eukaryota</taxon>
        <taxon>Fungi</taxon>
        <taxon>Dikarya</taxon>
        <taxon>Ascomycota</taxon>
        <taxon>Pezizomycotina</taxon>
        <taxon>Leotiomycetes</taxon>
        <taxon>Leotiomycetes incertae sedis</taxon>
        <taxon>Scytalidium</taxon>
    </lineage>
</organism>
<evidence type="ECO:0000313" key="7">
    <source>
        <dbReference type="EMBL" id="RFU33294.1"/>
    </source>
</evidence>
<dbReference type="EMBL" id="NCSJ02000038">
    <property type="protein sequence ID" value="RFU33294.1"/>
    <property type="molecule type" value="Genomic_DNA"/>
</dbReference>
<evidence type="ECO:0000256" key="1">
    <source>
        <dbReference type="ARBA" id="ARBA00022598"/>
    </source>
</evidence>
<dbReference type="Gene3D" id="3.30.930.10">
    <property type="entry name" value="Bira Bifunctional Protein, Domain 2"/>
    <property type="match status" value="1"/>
</dbReference>
<dbReference type="AlphaFoldDB" id="A0A3E2HIP3"/>
<keyword evidence="3" id="KW-0067">ATP-binding</keyword>
<dbReference type="FunFam" id="3.30.930.10:FF:000094">
    <property type="entry name" value="Lysine--tRNA ligase, mitochondrial"/>
    <property type="match status" value="1"/>
</dbReference>
<dbReference type="GO" id="GO:0004824">
    <property type="term" value="F:lysine-tRNA ligase activity"/>
    <property type="evidence" value="ECO:0007669"/>
    <property type="project" value="InterPro"/>
</dbReference>
<reference evidence="7 8" key="1">
    <citation type="submission" date="2018-05" db="EMBL/GenBank/DDBJ databases">
        <title>Draft genome sequence of Scytalidium lignicola DSM 105466, a ubiquitous saprotrophic fungus.</title>
        <authorList>
            <person name="Buettner E."/>
            <person name="Gebauer A.M."/>
            <person name="Hofrichter M."/>
            <person name="Liers C."/>
            <person name="Kellner H."/>
        </authorList>
    </citation>
    <scope>NUCLEOTIDE SEQUENCE [LARGE SCALE GENOMIC DNA]</scope>
    <source>
        <strain evidence="7 8">DSM 105466</strain>
    </source>
</reference>
<protein>
    <recommendedName>
        <fullName evidence="5">Lysyl-tRNA synthetase</fullName>
    </recommendedName>
</protein>
<dbReference type="GO" id="GO:0070154">
    <property type="term" value="P:mitochondrial lysyl-tRNA aminoacylation"/>
    <property type="evidence" value="ECO:0007669"/>
    <property type="project" value="TreeGrafter"/>
</dbReference>
<feature type="domain" description="Aminoacyl-transfer RNA synthetases class-II family profile" evidence="6">
    <location>
        <begin position="317"/>
        <end position="663"/>
    </location>
</feature>
<dbReference type="OrthoDB" id="21243at2759"/>
<dbReference type="InterPro" id="IPR018149">
    <property type="entry name" value="Lys-tRNA-synth_II_C"/>
</dbReference>
<dbReference type="InterPro" id="IPR044136">
    <property type="entry name" value="Lys-tRNA-ligase_II_N"/>
</dbReference>
<dbReference type="GO" id="GO:0005739">
    <property type="term" value="C:mitochondrion"/>
    <property type="evidence" value="ECO:0007669"/>
    <property type="project" value="TreeGrafter"/>
</dbReference>
<dbReference type="PANTHER" id="PTHR42918">
    <property type="entry name" value="LYSYL-TRNA SYNTHETASE"/>
    <property type="match status" value="1"/>
</dbReference>
<dbReference type="PANTHER" id="PTHR42918:SF5">
    <property type="entry name" value="LYSINE--TRNA LIGASE, MITOCHONDRIAL"/>
    <property type="match status" value="1"/>
</dbReference>
<keyword evidence="8" id="KW-1185">Reference proteome</keyword>
<dbReference type="InterPro" id="IPR045864">
    <property type="entry name" value="aa-tRNA-synth_II/BPL/LPL"/>
</dbReference>
<dbReference type="PRINTS" id="PR00982">
    <property type="entry name" value="TRNASYNTHLYS"/>
</dbReference>
<evidence type="ECO:0000256" key="2">
    <source>
        <dbReference type="ARBA" id="ARBA00022741"/>
    </source>
</evidence>